<evidence type="ECO:0000313" key="2">
    <source>
        <dbReference type="RefSeq" id="XP_045149828.1"/>
    </source>
</evidence>
<gene>
    <name evidence="2" type="primary">IRX6</name>
</gene>
<keyword evidence="1" id="KW-1185">Reference proteome</keyword>
<protein>
    <submittedName>
        <fullName evidence="2">Iroquois-class homeodomain protein IRX-6</fullName>
    </submittedName>
</protein>
<proteinExistence type="predicted"/>
<sequence length="208" mass="22500">MGSQRRDVTACPEARGLRLSDLEDLEEEEEEEEAEEEEAVARAADRLAEFRKGAPEPCAALRERRLERRECGLLAPRFAFSEPPGPGEVDFLGMEPGGPMLTTHYACSEKPRIWSLAHTAAANAVEGALPTRPRPRSPECHLIPGQPPGSGGRFIIPSDSACDESPRTAKVLGKATFALRELALGCAPCPQRREPAVQCRYPSGAEAG</sequence>
<dbReference type="Proteomes" id="UP000694863">
    <property type="component" value="Unplaced"/>
</dbReference>
<keyword evidence="2" id="KW-0238">DNA-binding</keyword>
<keyword evidence="2" id="KW-0371">Homeobox</keyword>
<name>A0AC55DDK8_ECHTE</name>
<reference evidence="2" key="1">
    <citation type="submission" date="2025-08" db="UniProtKB">
        <authorList>
            <consortium name="RefSeq"/>
        </authorList>
    </citation>
    <scope>IDENTIFICATION</scope>
</reference>
<accession>A0AC55DDK8</accession>
<evidence type="ECO:0000313" key="1">
    <source>
        <dbReference type="Proteomes" id="UP000694863"/>
    </source>
</evidence>
<organism evidence="1 2">
    <name type="scientific">Echinops telfairi</name>
    <name type="common">Lesser hedgehog tenrec</name>
    <dbReference type="NCBI Taxonomy" id="9371"/>
    <lineage>
        <taxon>Eukaryota</taxon>
        <taxon>Metazoa</taxon>
        <taxon>Chordata</taxon>
        <taxon>Craniata</taxon>
        <taxon>Vertebrata</taxon>
        <taxon>Euteleostomi</taxon>
        <taxon>Mammalia</taxon>
        <taxon>Eutheria</taxon>
        <taxon>Afrotheria</taxon>
        <taxon>Tenrecidae</taxon>
        <taxon>Tenrecinae</taxon>
        <taxon>Echinops</taxon>
    </lineage>
</organism>
<dbReference type="RefSeq" id="XP_045149828.1">
    <property type="nucleotide sequence ID" value="XM_045293893.1"/>
</dbReference>